<dbReference type="GO" id="GO:0003677">
    <property type="term" value="F:DNA binding"/>
    <property type="evidence" value="ECO:0007669"/>
    <property type="project" value="UniProtKB-KW"/>
</dbReference>
<evidence type="ECO:0000313" key="10">
    <source>
        <dbReference type="EMBL" id="GEK12804.1"/>
    </source>
</evidence>
<evidence type="ECO:0000256" key="9">
    <source>
        <dbReference type="PIRNR" id="PIRNR006171"/>
    </source>
</evidence>
<keyword evidence="2 9" id="KW-0963">Cytoplasm</keyword>
<dbReference type="Proteomes" id="UP000321787">
    <property type="component" value="Unassembled WGS sequence"/>
</dbReference>
<evidence type="ECO:0000256" key="5">
    <source>
        <dbReference type="ARBA" id="ARBA00023015"/>
    </source>
</evidence>
<dbReference type="Gene3D" id="3.40.50.2300">
    <property type="match status" value="1"/>
</dbReference>
<name>A0A1B9PJZ4_ALIFS</name>
<evidence type="ECO:0000313" key="11">
    <source>
        <dbReference type="Proteomes" id="UP000321787"/>
    </source>
</evidence>
<evidence type="ECO:0000256" key="1">
    <source>
        <dbReference type="ARBA" id="ARBA00004496"/>
    </source>
</evidence>
<dbReference type="SMART" id="SM00448">
    <property type="entry name" value="REC"/>
    <property type="match status" value="1"/>
</dbReference>
<keyword evidence="4 9" id="KW-0902">Two-component regulatory system</keyword>
<dbReference type="GO" id="GO:0003700">
    <property type="term" value="F:DNA-binding transcription factor activity"/>
    <property type="evidence" value="ECO:0007669"/>
    <property type="project" value="InterPro"/>
</dbReference>
<dbReference type="PANTHER" id="PTHR45526">
    <property type="entry name" value="TRANSCRIPTIONAL REGULATORY PROTEIN DPIA"/>
    <property type="match status" value="1"/>
</dbReference>
<dbReference type="InterPro" id="IPR001789">
    <property type="entry name" value="Sig_transdc_resp-reg_receiver"/>
</dbReference>
<protein>
    <recommendedName>
        <fullName evidence="9">Transcriptional regulatory protein</fullName>
    </recommendedName>
</protein>
<keyword evidence="3" id="KW-0597">Phosphoprotein</keyword>
<dbReference type="PIRSF" id="PIRSF006171">
    <property type="entry name" value="RR_citrat_malat"/>
    <property type="match status" value="1"/>
</dbReference>
<dbReference type="Pfam" id="PF20714">
    <property type="entry name" value="HTH_64"/>
    <property type="match status" value="1"/>
</dbReference>
<keyword evidence="8 9" id="KW-0804">Transcription</keyword>
<dbReference type="EMBL" id="BJTZ01000003">
    <property type="protein sequence ID" value="GEK12804.1"/>
    <property type="molecule type" value="Genomic_DNA"/>
</dbReference>
<dbReference type="PANTHER" id="PTHR45526:SF1">
    <property type="entry name" value="TRANSCRIPTIONAL REGULATORY PROTEIN DCUR-RELATED"/>
    <property type="match status" value="1"/>
</dbReference>
<dbReference type="SUPFAM" id="SSF52172">
    <property type="entry name" value="CheY-like"/>
    <property type="match status" value="1"/>
</dbReference>
<proteinExistence type="predicted"/>
<dbReference type="InterPro" id="IPR024187">
    <property type="entry name" value="Sig_transdc_resp-reg_cit/mal"/>
</dbReference>
<organism evidence="10 11">
    <name type="scientific">Aliivibrio fischeri</name>
    <name type="common">Vibrio fischeri</name>
    <dbReference type="NCBI Taxonomy" id="668"/>
    <lineage>
        <taxon>Bacteria</taxon>
        <taxon>Pseudomonadati</taxon>
        <taxon>Pseudomonadota</taxon>
        <taxon>Gammaproteobacteria</taxon>
        <taxon>Vibrionales</taxon>
        <taxon>Vibrionaceae</taxon>
        <taxon>Aliivibrio</taxon>
    </lineage>
</organism>
<dbReference type="GO" id="GO:0000156">
    <property type="term" value="F:phosphorelay response regulator activity"/>
    <property type="evidence" value="ECO:0007669"/>
    <property type="project" value="TreeGrafter"/>
</dbReference>
<dbReference type="InterPro" id="IPR048714">
    <property type="entry name" value="DpiA-like_HTH"/>
</dbReference>
<keyword evidence="7 9" id="KW-0010">Activator</keyword>
<dbReference type="RefSeq" id="WP_005420237.1">
    <property type="nucleotide sequence ID" value="NZ_BJTZ01000003.1"/>
</dbReference>
<dbReference type="InterPro" id="IPR011006">
    <property type="entry name" value="CheY-like_superfamily"/>
</dbReference>
<comment type="subcellular location">
    <subcellularLocation>
        <location evidence="1 9">Cytoplasm</location>
    </subcellularLocation>
</comment>
<comment type="caution">
    <text evidence="10">The sequence shown here is derived from an EMBL/GenBank/DDBJ whole genome shotgun (WGS) entry which is preliminary data.</text>
</comment>
<evidence type="ECO:0000256" key="7">
    <source>
        <dbReference type="ARBA" id="ARBA00023159"/>
    </source>
</evidence>
<keyword evidence="6 9" id="KW-0238">DNA-binding</keyword>
<sequence>MNKNIRIIIVEDDIGIAEIHRRNLEKIESLEVIGIAASKDEAMTLLDVLTPDLVLLDIYLPDGNGLEILRELRQKESSPDVILITADRDMNTLQEAMRGGVIDYLLKPVIFSRLEESINKYLQQKKQFTERVDIDQSMVDAMLHSNTSTQTIRLPKGIDGVTLDKVRQLFHIEKQLTADQAGELIGASRTTARRYLEYLISSGELSADLSYGSVGRPERTYFKA</sequence>
<reference evidence="10 11" key="1">
    <citation type="submission" date="2019-07" db="EMBL/GenBank/DDBJ databases">
        <title>Whole genome shotgun sequence of Aliivibrio fischeri NBRC 101058.</title>
        <authorList>
            <person name="Hosoyama A."/>
            <person name="Uohara A."/>
            <person name="Ohji S."/>
            <person name="Ichikawa N."/>
        </authorList>
    </citation>
    <scope>NUCLEOTIDE SEQUENCE [LARGE SCALE GENOMIC DNA]</scope>
    <source>
        <strain evidence="10 11">NBRC 101058</strain>
    </source>
</reference>
<keyword evidence="5 9" id="KW-0805">Transcription regulation</keyword>
<gene>
    <name evidence="10" type="ORF">AFI02nite_08400</name>
</gene>
<accession>A0A1B9PJZ4</accession>
<evidence type="ECO:0000256" key="6">
    <source>
        <dbReference type="ARBA" id="ARBA00023125"/>
    </source>
</evidence>
<dbReference type="GO" id="GO:0005737">
    <property type="term" value="C:cytoplasm"/>
    <property type="evidence" value="ECO:0007669"/>
    <property type="project" value="UniProtKB-SubCell"/>
</dbReference>
<dbReference type="InterPro" id="IPR051271">
    <property type="entry name" value="2C-system_Tx_regulators"/>
</dbReference>
<dbReference type="PROSITE" id="PS50110">
    <property type="entry name" value="RESPONSE_REGULATORY"/>
    <property type="match status" value="1"/>
</dbReference>
<evidence type="ECO:0000256" key="2">
    <source>
        <dbReference type="ARBA" id="ARBA00022490"/>
    </source>
</evidence>
<dbReference type="AlphaFoldDB" id="A0A1B9PJZ4"/>
<dbReference type="Pfam" id="PF00072">
    <property type="entry name" value="Response_reg"/>
    <property type="match status" value="1"/>
</dbReference>
<evidence type="ECO:0000256" key="4">
    <source>
        <dbReference type="ARBA" id="ARBA00023012"/>
    </source>
</evidence>
<evidence type="ECO:0000256" key="8">
    <source>
        <dbReference type="ARBA" id="ARBA00023163"/>
    </source>
</evidence>
<evidence type="ECO:0000256" key="3">
    <source>
        <dbReference type="ARBA" id="ARBA00022553"/>
    </source>
</evidence>